<dbReference type="Proteomes" id="UP000267029">
    <property type="component" value="Unassembled WGS sequence"/>
</dbReference>
<gene>
    <name evidence="2" type="ORF">MCOS_LOCUS8169</name>
</gene>
<dbReference type="OrthoDB" id="6249243at2759"/>
<feature type="compositionally biased region" description="Basic and acidic residues" evidence="1">
    <location>
        <begin position="1094"/>
        <end position="1104"/>
    </location>
</feature>
<evidence type="ECO:0000313" key="2">
    <source>
        <dbReference type="EMBL" id="VDD82166.1"/>
    </source>
</evidence>
<dbReference type="EMBL" id="UXSR01005463">
    <property type="protein sequence ID" value="VDD82166.1"/>
    <property type="molecule type" value="Genomic_DNA"/>
</dbReference>
<accession>A0A0R3UKN5</accession>
<feature type="compositionally biased region" description="Polar residues" evidence="1">
    <location>
        <begin position="174"/>
        <end position="188"/>
    </location>
</feature>
<feature type="region of interest" description="Disordered" evidence="1">
    <location>
        <begin position="816"/>
        <end position="842"/>
    </location>
</feature>
<evidence type="ECO:0000313" key="3">
    <source>
        <dbReference type="Proteomes" id="UP000267029"/>
    </source>
</evidence>
<feature type="compositionally biased region" description="Polar residues" evidence="1">
    <location>
        <begin position="1486"/>
        <end position="1521"/>
    </location>
</feature>
<feature type="compositionally biased region" description="Basic and acidic residues" evidence="1">
    <location>
        <begin position="308"/>
        <end position="321"/>
    </location>
</feature>
<feature type="compositionally biased region" description="Polar residues" evidence="1">
    <location>
        <begin position="1779"/>
        <end position="1796"/>
    </location>
</feature>
<feature type="compositionally biased region" description="Polar residues" evidence="1">
    <location>
        <begin position="322"/>
        <end position="337"/>
    </location>
</feature>
<protein>
    <submittedName>
        <fullName evidence="2">Uncharacterized protein</fullName>
    </submittedName>
</protein>
<feature type="region of interest" description="Disordered" evidence="1">
    <location>
        <begin position="1754"/>
        <end position="1849"/>
    </location>
</feature>
<feature type="compositionally biased region" description="Low complexity" evidence="1">
    <location>
        <begin position="1005"/>
        <end position="1020"/>
    </location>
</feature>
<reference evidence="2 3" key="1">
    <citation type="submission" date="2018-10" db="EMBL/GenBank/DDBJ databases">
        <authorList>
            <consortium name="Pathogen Informatics"/>
        </authorList>
    </citation>
    <scope>NUCLEOTIDE SEQUENCE [LARGE SCALE GENOMIC DNA]</scope>
</reference>
<feature type="compositionally biased region" description="Basic and acidic residues" evidence="1">
    <location>
        <begin position="98"/>
        <end position="108"/>
    </location>
</feature>
<organism evidence="2 3">
    <name type="scientific">Mesocestoides corti</name>
    <name type="common">Flatworm</name>
    <dbReference type="NCBI Taxonomy" id="53468"/>
    <lineage>
        <taxon>Eukaryota</taxon>
        <taxon>Metazoa</taxon>
        <taxon>Spiralia</taxon>
        <taxon>Lophotrochozoa</taxon>
        <taxon>Platyhelminthes</taxon>
        <taxon>Cestoda</taxon>
        <taxon>Eucestoda</taxon>
        <taxon>Cyclophyllidea</taxon>
        <taxon>Mesocestoididae</taxon>
        <taxon>Mesocestoides</taxon>
    </lineage>
</organism>
<feature type="compositionally biased region" description="Polar residues" evidence="1">
    <location>
        <begin position="233"/>
        <end position="242"/>
    </location>
</feature>
<sequence length="2130" mass="232900">MSASPHNLDKKEPSFGPSLRKSSVPPSDRSGSTPREYSFSRSSVEARQTDMRCDNSTRDSESNVEDRASSPSKSKAKKKGRSGSHKLTMGAPFGNASRESRKTARDNLKAGSVDTLSVDNEDSICGADIKFRDSCRASCGMPPLGTSSFYGGCSGGRDPFQRNFDDLSDLDCQSRPQSRLQSVGDTTANKPRRRPSRRSNGGKGNKRLNKKDSTDPGSCGSRKNKSQPELDLTTGSDLQQRWSDAEGLSTKRSNVNKTAKGGMKRSHSEEIPATNGTPSKRSSRKRDSQSKQSRLQLDCDPCLSYKGAKGEQRAIKKESASEPRTTGSLRKQSQTFEPSAEGSRRRSKIRKSGSSSRGGFPLRLTESSMDCDALRSSKSALSRPRSSRPGSRHQEGDAVADDDRKSHSRKQLSKKSSIEKLCYRDNRASILRRCFIALKIAAERDSCESLSRCSTSRLSNPCQARRVEANEEIEDDVSNHLVDNSDKMSTGTDPIPQIEDPSMGAIVPQDDPPVCEKPCQVEKNMDISIKLQGHEIVLKENGENCECPFTGSNTPRQSCEQKLYGNDIAIEVCDRKIIIRNYASPCLIQADRSDQEPEECNIASCNQPPNSCRDSIISKGVGAIRRLSQKFSTKQNCKCEPQPSETTSLNSASVADVHACSFEDVEASVCKPATSVASACKPPVSSPVACESAARTPCEGFTKSANKDSPCRRSQLSNDALVNSKCSAYPKPCDPTHSCSQQSSSSSVQLHKCGSPQSCQQISEPCGKFTPPSDNICQAVASPASPCCNPSTSVILRAPPKQGTTTMEFKVSYECPSNTSSTLPNHGDVEDDQAPSTKYKSSKPNLMARIMKKMIRAFSKRSYKTAESQTECVTTIEIVESRCVTPCDTSSCSLALNNSPPKFACSTYSTSRCVSNQSPSLMDLTEDPPLTLNVTAACPKQCSPVITNGCDENQKKTINADTACAGRFSIRRCQSKLENSMESPRTSLCDSEDEEIQVSRTMSCPPRTLNTPTPPTRTTRFSLNSLAPKPQEKGCCNADMRGSMIGTQFSAMSQERLPSLSRTASRQSLTSVTALSQTTKLNHEPRHACSVPNNERRYSERETYPSHVSYAPKSECSCSSEILSKNRMGPGTMHCSQPVRTFSKPCIRDIPSVNIVDAEDLPGETSSLSPSNPENKDRLTVRCPENSINHSSSAEFEDLQCQRHDVGFKSKEGREYLSPTHANHTACCACHIVTQTSPEMSTKQCGMSKNEEIRSPNLPLCKGANSSLEYIGSETNKAASTFTPVRNGCLKKGGAEEKPQWCGQAGRIESWLVSGIHTTPAPAIISISGPSIRPFNDITACHSSEFFDFISDFVSKDLPKQPGVPSLQTSVQLPPSRLNRKDDFQKEISVEYSPANSATRANQMINYKPLSRTIADGDVTPQLNTFDFSCQLEQRGITVVNCQTRNTEDLYSEETEESELTEGEEQLLSTPTLLNSLSEDPRTGDGSLSSTTPESYSETHGNTRTAADSFVSDSRASTPSVWNDKLRGSGKDRRKSTKVPIRSKNPPTLTESHVSTKRRKARHDAEVDAKSFLTNLNKISEGTVKVGDWNLQRFKGNRAFALRKMHNSTSPCVKCSACLSDMTPVFTTRKFDLPGVRTEAFQSSTSEAHYLAKKANGPDNPSRSCKPRFFSKRANACGGDDRQIPQLRKHLSNNCGNGIRPIKRLADKQHINDDKASGYSHSSEFAMNIRSLSTYPGEINNDLTLPAGTITNLRVCNQPSQRNKRPRGSSQRRTGKRFSPSSVSTNSKSGTASLHSQPGVKPNQVPFRVPDPSIHPRRRKLDITGHRQESPVSDTSERSNDEGHGARSWRVPSTKLFLKKGNTNSWRQCTQEGRCKCRPSLPRHLCKFEKRKIDLKDNRKGGTCSTVDASANTGCCCRAKQEEPSCSCLNSQSLDSSCSINSSDHPVCSEKDSENSGISIQYPCRGDSLHANIGRFSEIKSSRQRNSSGAVDAQLSINRRRPRFLWIEEAFPKYKVAGWSVSPSTPPLAITSQLSDYESSIQSPVISLNSQDCCSRYPTQRQLQNSCGSNEFGGVIHKNTGLSNMSWLVSLPSNSNLLQPKNSTGLSKLGGRAGAPAVKESSKGLCIVEI</sequence>
<feature type="compositionally biased region" description="Basic residues" evidence="1">
    <location>
        <begin position="74"/>
        <end position="84"/>
    </location>
</feature>
<feature type="compositionally biased region" description="Basic and acidic residues" evidence="1">
    <location>
        <begin position="47"/>
        <end position="68"/>
    </location>
</feature>
<feature type="region of interest" description="Disordered" evidence="1">
    <location>
        <begin position="164"/>
        <end position="416"/>
    </location>
</feature>
<feature type="compositionally biased region" description="Basic and acidic residues" evidence="1">
    <location>
        <begin position="1821"/>
        <end position="1845"/>
    </location>
</feature>
<feature type="compositionally biased region" description="Polar residues" evidence="1">
    <location>
        <begin position="20"/>
        <end position="46"/>
    </location>
</feature>
<feature type="region of interest" description="Disordered" evidence="1">
    <location>
        <begin position="1080"/>
        <end position="1106"/>
    </location>
</feature>
<feature type="compositionally biased region" description="Acidic residues" evidence="1">
    <location>
        <begin position="1450"/>
        <end position="1465"/>
    </location>
</feature>
<evidence type="ECO:0000256" key="1">
    <source>
        <dbReference type="SAM" id="MobiDB-lite"/>
    </source>
</evidence>
<feature type="region of interest" description="Disordered" evidence="1">
    <location>
        <begin position="1449"/>
        <end position="1565"/>
    </location>
</feature>
<feature type="compositionally biased region" description="Low complexity" evidence="1">
    <location>
        <begin position="374"/>
        <end position="389"/>
    </location>
</feature>
<keyword evidence="3" id="KW-1185">Reference proteome</keyword>
<feature type="region of interest" description="Disordered" evidence="1">
    <location>
        <begin position="999"/>
        <end position="1022"/>
    </location>
</feature>
<feature type="compositionally biased region" description="Low complexity" evidence="1">
    <location>
        <begin position="1466"/>
        <end position="1478"/>
    </location>
</feature>
<proteinExistence type="predicted"/>
<feature type="region of interest" description="Disordered" evidence="1">
    <location>
        <begin position="1"/>
        <end position="115"/>
    </location>
</feature>
<name>A0A0R3UKN5_MESCO</name>
<feature type="compositionally biased region" description="Basic and acidic residues" evidence="1">
    <location>
        <begin position="392"/>
        <end position="405"/>
    </location>
</feature>